<organism evidence="2 3">
    <name type="scientific">Rhodococcoides kyotonense</name>
    <dbReference type="NCBI Taxonomy" id="398843"/>
    <lineage>
        <taxon>Bacteria</taxon>
        <taxon>Bacillati</taxon>
        <taxon>Actinomycetota</taxon>
        <taxon>Actinomycetes</taxon>
        <taxon>Mycobacteriales</taxon>
        <taxon>Nocardiaceae</taxon>
        <taxon>Rhodococcoides</taxon>
    </lineage>
</organism>
<evidence type="ECO:0000313" key="3">
    <source>
        <dbReference type="Proteomes" id="UP000198327"/>
    </source>
</evidence>
<evidence type="ECO:0000256" key="1">
    <source>
        <dbReference type="SAM" id="Phobius"/>
    </source>
</evidence>
<dbReference type="AlphaFoldDB" id="A0A239FLX4"/>
<dbReference type="EMBL" id="FZOW01000003">
    <property type="protein sequence ID" value="SNS57936.1"/>
    <property type="molecule type" value="Genomic_DNA"/>
</dbReference>
<dbReference type="OrthoDB" id="4555797at2"/>
<accession>A0A239FLX4</accession>
<dbReference type="RefSeq" id="WP_089244530.1">
    <property type="nucleotide sequence ID" value="NZ_FZOW01000003.1"/>
</dbReference>
<dbReference type="Proteomes" id="UP000198327">
    <property type="component" value="Unassembled WGS sequence"/>
</dbReference>
<proteinExistence type="predicted"/>
<keyword evidence="1" id="KW-1133">Transmembrane helix</keyword>
<reference evidence="3" key="1">
    <citation type="submission" date="2017-06" db="EMBL/GenBank/DDBJ databases">
        <authorList>
            <person name="Varghese N."/>
            <person name="Submissions S."/>
        </authorList>
    </citation>
    <scope>NUCLEOTIDE SEQUENCE [LARGE SCALE GENOMIC DNA]</scope>
    <source>
        <strain evidence="3">JCM 23211</strain>
    </source>
</reference>
<protein>
    <submittedName>
        <fullName evidence="2">Uncharacterized protein</fullName>
    </submittedName>
</protein>
<name>A0A239FLX4_9NOCA</name>
<feature type="transmembrane region" description="Helical" evidence="1">
    <location>
        <begin position="56"/>
        <end position="80"/>
    </location>
</feature>
<keyword evidence="3" id="KW-1185">Reference proteome</keyword>
<evidence type="ECO:0000313" key="2">
    <source>
        <dbReference type="EMBL" id="SNS57936.1"/>
    </source>
</evidence>
<gene>
    <name evidence="2" type="ORF">SAMN05421642_103366</name>
</gene>
<keyword evidence="1" id="KW-0812">Transmembrane</keyword>
<keyword evidence="1" id="KW-0472">Membrane</keyword>
<sequence length="357" mass="37155">MTSPDGARPNKAQTYNEIYQLQDYDPDFAAGVANGDITGLANLARGNLLTNLLGGFVNGIAGLIAALFAGIFGGAGGSLLDLVGGLLGIKNQTQINTEIIAVHGQQLADLEGISGTGIITPIWASVGGKDMVSFPVADMQPIPNMSTATTNLGQHRHPTAGTGNNTGFENLGSHDHTIGMRPPAFTQTTVKITTPARGTVDYVALRGAFLAEPVPLNVLKYITGADNSLFGIDAWYLAICAYDPATGNVITLWNSGDIKSVLSSQRQAYNIATGLTYEAEPDHLIFVASLQIAPGALQSARGIACKYQTGIAEASGTLPSARAYTLASQQTIPSSVALSSLTPNRDYIPWAGLGPTP</sequence>